<evidence type="ECO:0000313" key="9">
    <source>
        <dbReference type="Proteomes" id="UP000177925"/>
    </source>
</evidence>
<dbReference type="InterPro" id="IPR033749">
    <property type="entry name" value="Polyprenyl_synt_CS"/>
</dbReference>
<dbReference type="SFLD" id="SFLDG01017">
    <property type="entry name" value="Polyprenyl_Transferase_Like"/>
    <property type="match status" value="1"/>
</dbReference>
<dbReference type="Gene3D" id="1.10.600.10">
    <property type="entry name" value="Farnesyl Diphosphate Synthase"/>
    <property type="match status" value="1"/>
</dbReference>
<organism evidence="8 9">
    <name type="scientific">Candidatus Muproteobacteria bacterium RBG_16_64_11</name>
    <dbReference type="NCBI Taxonomy" id="1817758"/>
    <lineage>
        <taxon>Bacteria</taxon>
        <taxon>Pseudomonadati</taxon>
        <taxon>Pseudomonadota</taxon>
        <taxon>Candidatus Muproteobacteria</taxon>
    </lineage>
</organism>
<dbReference type="CDD" id="cd00685">
    <property type="entry name" value="Trans_IPPS_HT"/>
    <property type="match status" value="1"/>
</dbReference>
<proteinExistence type="inferred from homology"/>
<sequence>MNRFEQTLARYRQRVERALDRCLPPADTPPARLHTAMRYACLAGGKRLRASLVYATGESLGVPIEALDAPACAVECLHAYSLVHDDLPTMDNDDLRRGKPTCHKAFDEATALLVGDALQSLAFEILANDTGTGAAPARRLQMIAQLAHAAGSKGMAGGQAIDLASVGKTLTAAELEAMHLRKTGALITAAVRLGALAHAATPDATLERLADYGRCLGLAVQITDDILDIEADTATLGKPQGSDAARAKPTYPAILGLEAAKSAGRDLHRQALASLGGLGDNMRFLADIADYIIERRH</sequence>
<accession>A0A1F6TIJ7</accession>
<keyword evidence="4" id="KW-0479">Metal-binding</keyword>
<comment type="caution">
    <text evidence="8">The sequence shown here is derived from an EMBL/GenBank/DDBJ whole genome shotgun (WGS) entry which is preliminary data.</text>
</comment>
<dbReference type="Proteomes" id="UP000177925">
    <property type="component" value="Unassembled WGS sequence"/>
</dbReference>
<dbReference type="FunFam" id="1.10.600.10:FF:000001">
    <property type="entry name" value="Geranylgeranyl diphosphate synthase"/>
    <property type="match status" value="1"/>
</dbReference>
<comment type="similarity">
    <text evidence="2 7">Belongs to the FPP/GGPP synthase family.</text>
</comment>
<dbReference type="PANTHER" id="PTHR43281:SF1">
    <property type="entry name" value="FARNESYL DIPHOSPHATE SYNTHASE"/>
    <property type="match status" value="1"/>
</dbReference>
<evidence type="ECO:0000256" key="4">
    <source>
        <dbReference type="ARBA" id="ARBA00022723"/>
    </source>
</evidence>
<dbReference type="GO" id="GO:0016114">
    <property type="term" value="P:terpenoid biosynthetic process"/>
    <property type="evidence" value="ECO:0007669"/>
    <property type="project" value="UniProtKB-ARBA"/>
</dbReference>
<dbReference type="SFLD" id="SFLDS00005">
    <property type="entry name" value="Isoprenoid_Synthase_Type_I"/>
    <property type="match status" value="1"/>
</dbReference>
<dbReference type="InterPro" id="IPR008949">
    <property type="entry name" value="Isoprenoid_synthase_dom_sf"/>
</dbReference>
<dbReference type="NCBIfam" id="NF007877">
    <property type="entry name" value="PRK10581.1"/>
    <property type="match status" value="1"/>
</dbReference>
<protein>
    <submittedName>
        <fullName evidence="8">Geranyl transferase</fullName>
    </submittedName>
</protein>
<keyword evidence="5" id="KW-0460">Magnesium</keyword>
<dbReference type="GO" id="GO:0005737">
    <property type="term" value="C:cytoplasm"/>
    <property type="evidence" value="ECO:0007669"/>
    <property type="project" value="UniProtKB-ARBA"/>
</dbReference>
<dbReference type="GO" id="GO:0004659">
    <property type="term" value="F:prenyltransferase activity"/>
    <property type="evidence" value="ECO:0007669"/>
    <property type="project" value="InterPro"/>
</dbReference>
<dbReference type="Pfam" id="PF00348">
    <property type="entry name" value="polyprenyl_synt"/>
    <property type="match status" value="1"/>
</dbReference>
<dbReference type="AlphaFoldDB" id="A0A1F6TIJ7"/>
<dbReference type="PANTHER" id="PTHR43281">
    <property type="entry name" value="FARNESYL DIPHOSPHATE SYNTHASE"/>
    <property type="match status" value="1"/>
</dbReference>
<dbReference type="SUPFAM" id="SSF48576">
    <property type="entry name" value="Terpenoid synthases"/>
    <property type="match status" value="1"/>
</dbReference>
<evidence type="ECO:0000256" key="5">
    <source>
        <dbReference type="ARBA" id="ARBA00022842"/>
    </source>
</evidence>
<evidence type="ECO:0000256" key="7">
    <source>
        <dbReference type="RuleBase" id="RU004466"/>
    </source>
</evidence>
<evidence type="ECO:0000256" key="3">
    <source>
        <dbReference type="ARBA" id="ARBA00022679"/>
    </source>
</evidence>
<dbReference type="NCBIfam" id="NF045485">
    <property type="entry name" value="FPPsyn"/>
    <property type="match status" value="1"/>
</dbReference>
<gene>
    <name evidence="8" type="ORF">A2150_03265</name>
</gene>
<dbReference type="STRING" id="1817758.A2150_03265"/>
<comment type="cofactor">
    <cofactor evidence="1">
        <name>Mg(2+)</name>
        <dbReference type="ChEBI" id="CHEBI:18420"/>
    </cofactor>
</comment>
<evidence type="ECO:0000313" key="8">
    <source>
        <dbReference type="EMBL" id="OGI44895.1"/>
    </source>
</evidence>
<evidence type="ECO:0000256" key="1">
    <source>
        <dbReference type="ARBA" id="ARBA00001946"/>
    </source>
</evidence>
<dbReference type="InterPro" id="IPR000092">
    <property type="entry name" value="Polyprenyl_synt"/>
</dbReference>
<dbReference type="EMBL" id="MFSS01000008">
    <property type="protein sequence ID" value="OGI44895.1"/>
    <property type="molecule type" value="Genomic_DNA"/>
</dbReference>
<keyword evidence="3 7" id="KW-0808">Transferase</keyword>
<evidence type="ECO:0000256" key="6">
    <source>
        <dbReference type="ARBA" id="ARBA00023229"/>
    </source>
</evidence>
<name>A0A1F6TIJ7_9PROT</name>
<reference evidence="8 9" key="1">
    <citation type="journal article" date="2016" name="Nat. Commun.">
        <title>Thousands of microbial genomes shed light on interconnected biogeochemical processes in an aquifer system.</title>
        <authorList>
            <person name="Anantharaman K."/>
            <person name="Brown C.T."/>
            <person name="Hug L.A."/>
            <person name="Sharon I."/>
            <person name="Castelle C.J."/>
            <person name="Probst A.J."/>
            <person name="Thomas B.C."/>
            <person name="Singh A."/>
            <person name="Wilkins M.J."/>
            <person name="Karaoz U."/>
            <person name="Brodie E.L."/>
            <person name="Williams K.H."/>
            <person name="Hubbard S.S."/>
            <person name="Banfield J.F."/>
        </authorList>
    </citation>
    <scope>NUCLEOTIDE SEQUENCE [LARGE SCALE GENOMIC DNA]</scope>
</reference>
<dbReference type="GO" id="GO:0046872">
    <property type="term" value="F:metal ion binding"/>
    <property type="evidence" value="ECO:0007669"/>
    <property type="project" value="UniProtKB-KW"/>
</dbReference>
<keyword evidence="6" id="KW-0414">Isoprene biosynthesis</keyword>
<evidence type="ECO:0000256" key="2">
    <source>
        <dbReference type="ARBA" id="ARBA00006706"/>
    </source>
</evidence>
<dbReference type="PROSITE" id="PS00723">
    <property type="entry name" value="POLYPRENYL_SYNTHASE_1"/>
    <property type="match status" value="1"/>
</dbReference>
<dbReference type="InterPro" id="IPR053378">
    <property type="entry name" value="Prenyl_diphosphate_synthase"/>
</dbReference>